<reference evidence="2 3" key="1">
    <citation type="submission" date="2024-04" db="EMBL/GenBank/DDBJ databases">
        <authorList>
            <person name="Fracassetti M."/>
        </authorList>
    </citation>
    <scope>NUCLEOTIDE SEQUENCE [LARGE SCALE GENOMIC DNA]</scope>
</reference>
<protein>
    <submittedName>
        <fullName evidence="2">Uncharacterized protein</fullName>
    </submittedName>
</protein>
<feature type="region of interest" description="Disordered" evidence="1">
    <location>
        <begin position="1"/>
        <end position="20"/>
    </location>
</feature>
<dbReference type="AlphaFoldDB" id="A0AAV2CT59"/>
<dbReference type="EMBL" id="OZ034814">
    <property type="protein sequence ID" value="CAL1359449.1"/>
    <property type="molecule type" value="Genomic_DNA"/>
</dbReference>
<feature type="region of interest" description="Disordered" evidence="1">
    <location>
        <begin position="32"/>
        <end position="60"/>
    </location>
</feature>
<feature type="compositionally biased region" description="Gly residues" evidence="1">
    <location>
        <begin position="33"/>
        <end position="45"/>
    </location>
</feature>
<evidence type="ECO:0000256" key="1">
    <source>
        <dbReference type="SAM" id="MobiDB-lite"/>
    </source>
</evidence>
<evidence type="ECO:0000313" key="3">
    <source>
        <dbReference type="Proteomes" id="UP001497516"/>
    </source>
</evidence>
<name>A0AAV2CT59_9ROSI</name>
<evidence type="ECO:0000313" key="2">
    <source>
        <dbReference type="EMBL" id="CAL1359449.1"/>
    </source>
</evidence>
<proteinExistence type="predicted"/>
<organism evidence="2 3">
    <name type="scientific">Linum trigynum</name>
    <dbReference type="NCBI Taxonomy" id="586398"/>
    <lineage>
        <taxon>Eukaryota</taxon>
        <taxon>Viridiplantae</taxon>
        <taxon>Streptophyta</taxon>
        <taxon>Embryophyta</taxon>
        <taxon>Tracheophyta</taxon>
        <taxon>Spermatophyta</taxon>
        <taxon>Magnoliopsida</taxon>
        <taxon>eudicotyledons</taxon>
        <taxon>Gunneridae</taxon>
        <taxon>Pentapetalae</taxon>
        <taxon>rosids</taxon>
        <taxon>fabids</taxon>
        <taxon>Malpighiales</taxon>
        <taxon>Linaceae</taxon>
        <taxon>Linum</taxon>
    </lineage>
</organism>
<keyword evidence="3" id="KW-1185">Reference proteome</keyword>
<accession>A0AAV2CT59</accession>
<sequence length="77" mass="7728">MLAGRGPVEQGRKFEGLGGPATAMSRWRLGKAAVGGGTRGDGGETAGIRSSRWEGGGGGSAGCCCEWKKTKVGLGVF</sequence>
<gene>
    <name evidence="2" type="ORF">LTRI10_LOCUS6934</name>
</gene>
<dbReference type="Proteomes" id="UP001497516">
    <property type="component" value="Chromosome 10"/>
</dbReference>